<reference evidence="1 2" key="1">
    <citation type="submission" date="2016-11" db="EMBL/GenBank/DDBJ databases">
        <authorList>
            <consortium name="Pathogen Informatics"/>
        </authorList>
    </citation>
    <scope>NUCLEOTIDE SEQUENCE [LARGE SCALE GENOMIC DNA]</scope>
    <source>
        <strain evidence="1 2">968</strain>
    </source>
</reference>
<gene>
    <name evidence="1" type="ORF">SAMEA2275694_01147</name>
</gene>
<proteinExistence type="predicted"/>
<dbReference type="Proteomes" id="UP000185183">
    <property type="component" value="Unassembled WGS sequence"/>
</dbReference>
<comment type="caution">
    <text evidence="1">The sequence shown here is derived from an EMBL/GenBank/DDBJ whole genome shotgun (WGS) entry which is preliminary data.</text>
</comment>
<dbReference type="EMBL" id="FSFA01000001">
    <property type="protein sequence ID" value="SHW98737.1"/>
    <property type="molecule type" value="Genomic_DNA"/>
</dbReference>
<evidence type="ECO:0000313" key="2">
    <source>
        <dbReference type="Proteomes" id="UP000185183"/>
    </source>
</evidence>
<dbReference type="AlphaFoldDB" id="A0A9Q7SBM9"/>
<protein>
    <submittedName>
        <fullName evidence="1">Uncharacterized protein</fullName>
    </submittedName>
</protein>
<accession>A0A9Q7SBM9</accession>
<organism evidence="1 2">
    <name type="scientific">Mycobacteroides abscessus subsp. bolletii</name>
    <dbReference type="NCBI Taxonomy" id="319705"/>
    <lineage>
        <taxon>Bacteria</taxon>
        <taxon>Bacillati</taxon>
        <taxon>Actinomycetota</taxon>
        <taxon>Actinomycetes</taxon>
        <taxon>Mycobacteriales</taxon>
        <taxon>Mycobacteriaceae</taxon>
        <taxon>Mycobacteroides</taxon>
        <taxon>Mycobacteroides abscessus</taxon>
    </lineage>
</organism>
<name>A0A9Q7SBM9_9MYCO</name>
<sequence length="122" mass="13709">MAYAYESWCDLVEYHAPRIALVSEPLRTSHEQRDVDRLNLFYNRAIPQLNTVAFATFWYPNIWGSPDIRSDTRALLAAMDSLQDLANDAQPTEGAVQDVDNALGSLHKQCDGHRGLPPRPGN</sequence>
<evidence type="ECO:0000313" key="1">
    <source>
        <dbReference type="EMBL" id="SHW98737.1"/>
    </source>
</evidence>